<dbReference type="Proteomes" id="UP000293583">
    <property type="component" value="Unassembled WGS sequence"/>
</dbReference>
<evidence type="ECO:0000313" key="6">
    <source>
        <dbReference type="Proteomes" id="UP000293583"/>
    </source>
</evidence>
<feature type="site" description="Important for autoinhibition of adenylyltransferase activity" evidence="2">
    <location>
        <position position="156"/>
    </location>
</feature>
<sequence>MPKKRVNRDPEIIQFVKDHPQSSSQEILDGLQLPISVITLRRSLQDLCAKGLLTRIGELKGSRYTISEGFAVLSPIDLGDYFSQEIDERAIQASFNLDLISETLKNLTLFTERETSLLQVWQEKHKANTAKLTDDVYKKELERLAIDLSWKSSQIEGNTYSLLETERLLKDKETAAGKTKDEAIMLLNHKEAIDFIIQNPTYINPLTVSSIEDIHSMLAKELPISRNIRNSRVGISGTNYTPLDNEYQIREALEQMCELVNAKEDVFEKALLVLVLISYIQPFSDGNKRTARIISNAILLKNGYCPISFRTIDSLEYKKAMLVFYEQTNIQPFKQIFMGQFEFAVNTYF</sequence>
<proteinExistence type="predicted"/>
<dbReference type="InterPro" id="IPR003812">
    <property type="entry name" value="Fido"/>
</dbReference>
<dbReference type="InterPro" id="IPR040198">
    <property type="entry name" value="Fido_containing"/>
</dbReference>
<dbReference type="EMBL" id="SEWY01000001">
    <property type="protein sequence ID" value="TBH75325.1"/>
    <property type="molecule type" value="Genomic_DNA"/>
</dbReference>
<keyword evidence="1" id="KW-0547">Nucleotide-binding</keyword>
<name>A0A4V2IWB0_9BACT</name>
<evidence type="ECO:0000256" key="1">
    <source>
        <dbReference type="PIRSR" id="PIRSR640198-2"/>
    </source>
</evidence>
<reference evidence="5 6" key="1">
    <citation type="submission" date="2019-02" db="EMBL/GenBank/DDBJ databases">
        <title>Genome of a new Bacteroidetes strain.</title>
        <authorList>
            <person name="Pitt A."/>
        </authorList>
    </citation>
    <scope>NUCLEOTIDE SEQUENCE [LARGE SCALE GENOMIC DNA]</scope>
    <source>
        <strain evidence="5 6">103A-SOEBACH</strain>
    </source>
</reference>
<dbReference type="Gene3D" id="1.10.3290.10">
    <property type="entry name" value="Fido-like domain"/>
    <property type="match status" value="1"/>
</dbReference>
<dbReference type="OrthoDB" id="9813719at2"/>
<dbReference type="InterPro" id="IPR036597">
    <property type="entry name" value="Fido-like_dom_sf"/>
</dbReference>
<dbReference type="GO" id="GO:0005524">
    <property type="term" value="F:ATP binding"/>
    <property type="evidence" value="ECO:0007669"/>
    <property type="project" value="UniProtKB-KW"/>
</dbReference>
<dbReference type="PANTHER" id="PTHR13504:SF38">
    <property type="entry name" value="FIDO DOMAIN-CONTAINING PROTEIN"/>
    <property type="match status" value="1"/>
</dbReference>
<comment type="caution">
    <text evidence="5">The sequence shown here is derived from an EMBL/GenBank/DDBJ whole genome shotgun (WGS) entry which is preliminary data.</text>
</comment>
<organism evidence="5 6">
    <name type="scientific">Aquirufa antheringensis</name>
    <dbReference type="NCBI Taxonomy" id="2516559"/>
    <lineage>
        <taxon>Bacteria</taxon>
        <taxon>Pseudomonadati</taxon>
        <taxon>Bacteroidota</taxon>
        <taxon>Cytophagia</taxon>
        <taxon>Cytophagales</taxon>
        <taxon>Flectobacillaceae</taxon>
        <taxon>Aquirufa</taxon>
    </lineage>
</organism>
<feature type="domain" description="Fido" evidence="4">
    <location>
        <begin position="206"/>
        <end position="339"/>
    </location>
</feature>
<dbReference type="AlphaFoldDB" id="A0A4V2IWB0"/>
<keyword evidence="6" id="KW-1185">Reference proteome</keyword>
<evidence type="ECO:0000256" key="3">
    <source>
        <dbReference type="PIRSR" id="PIRSR640198-4"/>
    </source>
</evidence>
<dbReference type="Pfam" id="PF02661">
    <property type="entry name" value="Fic"/>
    <property type="match status" value="1"/>
</dbReference>
<protein>
    <submittedName>
        <fullName evidence="5">Cell filamentation protein Fic</fullName>
    </submittedName>
</protein>
<evidence type="ECO:0000313" key="5">
    <source>
        <dbReference type="EMBL" id="TBH75325.1"/>
    </source>
</evidence>
<dbReference type="SUPFAM" id="SSF140931">
    <property type="entry name" value="Fic-like"/>
    <property type="match status" value="1"/>
</dbReference>
<dbReference type="RefSeq" id="WP_130922496.1">
    <property type="nucleotide sequence ID" value="NZ_JAANOM010000002.1"/>
</dbReference>
<evidence type="ECO:0000259" key="4">
    <source>
        <dbReference type="PROSITE" id="PS51459"/>
    </source>
</evidence>
<dbReference type="PROSITE" id="PS51459">
    <property type="entry name" value="FIDO"/>
    <property type="match status" value="1"/>
</dbReference>
<accession>A0A4V2IWB0</accession>
<feature type="glycosylation site" description="N-linked (GlcNAc...) asparagine" evidence="3">
    <location>
        <position position="199"/>
    </location>
</feature>
<dbReference type="PANTHER" id="PTHR13504">
    <property type="entry name" value="FIDO DOMAIN-CONTAINING PROTEIN DDB_G0283145"/>
    <property type="match status" value="1"/>
</dbReference>
<keyword evidence="1" id="KW-0067">ATP-binding</keyword>
<gene>
    <name evidence="5" type="ORF">EWU20_01745</name>
</gene>
<feature type="binding site" evidence="1">
    <location>
        <begin position="285"/>
        <end position="292"/>
    </location>
    <ligand>
        <name>ATP</name>
        <dbReference type="ChEBI" id="CHEBI:30616"/>
    </ligand>
</feature>
<evidence type="ECO:0000256" key="2">
    <source>
        <dbReference type="PIRSR" id="PIRSR640198-3"/>
    </source>
</evidence>